<dbReference type="Gene3D" id="1.20.1560.10">
    <property type="entry name" value="ABC transporter type 1, transmembrane domain"/>
    <property type="match status" value="1"/>
</dbReference>
<comment type="caution">
    <text evidence="10">The sequence shown here is derived from an EMBL/GenBank/DDBJ whole genome shotgun (WGS) entry which is preliminary data.</text>
</comment>
<dbReference type="InterPro" id="IPR003439">
    <property type="entry name" value="ABC_transporter-like_ATP-bd"/>
</dbReference>
<proteinExistence type="predicted"/>
<evidence type="ECO:0000256" key="1">
    <source>
        <dbReference type="ARBA" id="ARBA00004651"/>
    </source>
</evidence>
<dbReference type="InterPro" id="IPR003593">
    <property type="entry name" value="AAA+_ATPase"/>
</dbReference>
<reference evidence="10" key="1">
    <citation type="journal article" date="2022" name="Int. J. Syst. Evol. Microbiol.">
        <title>A novel species of lactic acid bacteria, Ligilactobacillus pabuli sp. nov., isolated from alfalfa silage.</title>
        <authorList>
            <person name="Tohno M."/>
            <person name="Tanizawa Y."/>
            <person name="Sawada H."/>
            <person name="Sakamoto M."/>
            <person name="Ohkuma M."/>
            <person name="Kobayashi H."/>
        </authorList>
    </citation>
    <scope>NUCLEOTIDE SEQUENCE</scope>
    <source>
        <strain evidence="10">AF129</strain>
    </source>
</reference>
<dbReference type="InterPro" id="IPR011527">
    <property type="entry name" value="ABC1_TM_dom"/>
</dbReference>
<dbReference type="PROSITE" id="PS50893">
    <property type="entry name" value="ABC_TRANSPORTER_2"/>
    <property type="match status" value="1"/>
</dbReference>
<evidence type="ECO:0000256" key="7">
    <source>
        <dbReference type="SAM" id="Phobius"/>
    </source>
</evidence>
<feature type="transmembrane region" description="Helical" evidence="7">
    <location>
        <begin position="178"/>
        <end position="195"/>
    </location>
</feature>
<keyword evidence="3" id="KW-0547">Nucleotide-binding</keyword>
<feature type="transmembrane region" description="Helical" evidence="7">
    <location>
        <begin position="30"/>
        <end position="53"/>
    </location>
</feature>
<dbReference type="InterPro" id="IPR017871">
    <property type="entry name" value="ABC_transporter-like_CS"/>
</dbReference>
<feature type="domain" description="ABC transporter" evidence="8">
    <location>
        <begin position="382"/>
        <end position="615"/>
    </location>
</feature>
<keyword evidence="5 7" id="KW-1133">Transmembrane helix</keyword>
<accession>A0ABQ5JJ91</accession>
<dbReference type="Proteomes" id="UP001055149">
    <property type="component" value="Unassembled WGS sequence"/>
</dbReference>
<organism evidence="10 11">
    <name type="scientific">Ligilactobacillus pabuli</name>
    <dbReference type="NCBI Taxonomy" id="2886039"/>
    <lineage>
        <taxon>Bacteria</taxon>
        <taxon>Bacillati</taxon>
        <taxon>Bacillota</taxon>
        <taxon>Bacilli</taxon>
        <taxon>Lactobacillales</taxon>
        <taxon>Lactobacillaceae</taxon>
        <taxon>Ligilactobacillus</taxon>
    </lineage>
</organism>
<dbReference type="EMBL" id="BQXH01000007">
    <property type="protein sequence ID" value="GKS81239.1"/>
    <property type="molecule type" value="Genomic_DNA"/>
</dbReference>
<dbReference type="InterPro" id="IPR036640">
    <property type="entry name" value="ABC1_TM_sf"/>
</dbReference>
<feature type="domain" description="ABC transmembrane type-1" evidence="9">
    <location>
        <begin position="31"/>
        <end position="321"/>
    </location>
</feature>
<dbReference type="SUPFAM" id="SSF90123">
    <property type="entry name" value="ABC transporter transmembrane region"/>
    <property type="match status" value="1"/>
</dbReference>
<evidence type="ECO:0000259" key="8">
    <source>
        <dbReference type="PROSITE" id="PS50893"/>
    </source>
</evidence>
<dbReference type="Gene3D" id="3.40.50.300">
    <property type="entry name" value="P-loop containing nucleotide triphosphate hydrolases"/>
    <property type="match status" value="1"/>
</dbReference>
<feature type="transmembrane region" description="Helical" evidence="7">
    <location>
        <begin position="270"/>
        <end position="299"/>
    </location>
</feature>
<dbReference type="SMART" id="SM00382">
    <property type="entry name" value="AAA"/>
    <property type="match status" value="1"/>
</dbReference>
<dbReference type="PROSITE" id="PS50929">
    <property type="entry name" value="ABC_TM1F"/>
    <property type="match status" value="1"/>
</dbReference>
<dbReference type="PROSITE" id="PS00211">
    <property type="entry name" value="ABC_TRANSPORTER_1"/>
    <property type="match status" value="1"/>
</dbReference>
<dbReference type="CDD" id="cd03254">
    <property type="entry name" value="ABCC_Glucan_exporter_like"/>
    <property type="match status" value="1"/>
</dbReference>
<sequence>MTDKKQNQAVDWQTLGRLLKMMFSNYGGRLVLAIGGIVVSCLATVLGSYFIQFLIDSYVTPLIGKKAPDFGPLLQAIGVMGVIFASGIIASLLYSQIMAATGQRVQKTLRDEMFTHMEGLPQGYFDQTNAGILMSTYTNDIDTLMQMIMQAFPQLLNSVLSFSFSLVMMFILSWQLSMISVGVFILGILIVRFLIVRSRLYYQQQQREIGKIDGFVEEMLSGLKVVKVFSHEKQVQQEFDQKNDDWQIAATQANIYSTSVFPIMGNVGNFLYVLVAIVGGTLAINGKTALTLGTIAAFLQLSRSFSQPIAGASQQLNFIIQGMAGTRRIFRLLDQKEESDHGTVTLVNVEADETGRLNETAEYTGKLAWKTGTDLTLLAGNVTFNNVDFAYGQEDVLHQVSFVAQAGQKIALVGPTGAGKTTIINVLNRFYDISQGSITYDGINIRQIKKDDLRASLGLILQETHLFTGTIADNIRYGRLNASDEEVKQAADLAQATAFIEKLPQGFQTRISGNSSDLSQGQQQLLAIARAALTDAPVLILDEATSNIDTQTEQLIQQGLENLMAGRTSFAIAHRLSTIFDSDLIMVIDDGRVVEMGNHDELIEKHGMYYDLYHGTLTLE</sequence>
<comment type="subcellular location">
    <subcellularLocation>
        <location evidence="1">Cell membrane</location>
        <topology evidence="1">Multi-pass membrane protein</topology>
    </subcellularLocation>
</comment>
<keyword evidence="6 7" id="KW-0472">Membrane</keyword>
<evidence type="ECO:0000313" key="10">
    <source>
        <dbReference type="EMBL" id="GKS81239.1"/>
    </source>
</evidence>
<dbReference type="SUPFAM" id="SSF52540">
    <property type="entry name" value="P-loop containing nucleoside triphosphate hydrolases"/>
    <property type="match status" value="1"/>
</dbReference>
<name>A0ABQ5JJ91_9LACO</name>
<keyword evidence="4" id="KW-0067">ATP-binding</keyword>
<dbReference type="CDD" id="cd18547">
    <property type="entry name" value="ABC_6TM_Tm288_like"/>
    <property type="match status" value="1"/>
</dbReference>
<evidence type="ECO:0000256" key="6">
    <source>
        <dbReference type="ARBA" id="ARBA00023136"/>
    </source>
</evidence>
<evidence type="ECO:0000256" key="5">
    <source>
        <dbReference type="ARBA" id="ARBA00022989"/>
    </source>
</evidence>
<dbReference type="PANTHER" id="PTHR24221:SF499">
    <property type="entry name" value="FATTY ACID ABC TRANSPORTER ATP-BINDING_PERMEASE PROTEIN"/>
    <property type="match status" value="1"/>
</dbReference>
<dbReference type="InterPro" id="IPR027417">
    <property type="entry name" value="P-loop_NTPase"/>
</dbReference>
<dbReference type="Pfam" id="PF00664">
    <property type="entry name" value="ABC_membrane"/>
    <property type="match status" value="1"/>
</dbReference>
<dbReference type="RefSeq" id="WP_244055000.1">
    <property type="nucleotide sequence ID" value="NZ_BQXH01000007.1"/>
</dbReference>
<dbReference type="Pfam" id="PF00005">
    <property type="entry name" value="ABC_tran"/>
    <property type="match status" value="1"/>
</dbReference>
<evidence type="ECO:0000259" key="9">
    <source>
        <dbReference type="PROSITE" id="PS50929"/>
    </source>
</evidence>
<gene>
    <name evidence="10" type="ORF">LPAF129_09250</name>
</gene>
<keyword evidence="2 7" id="KW-0812">Transmembrane</keyword>
<evidence type="ECO:0000256" key="2">
    <source>
        <dbReference type="ARBA" id="ARBA00022692"/>
    </source>
</evidence>
<keyword evidence="11" id="KW-1185">Reference proteome</keyword>
<dbReference type="PANTHER" id="PTHR24221">
    <property type="entry name" value="ATP-BINDING CASSETTE SUB-FAMILY B"/>
    <property type="match status" value="1"/>
</dbReference>
<dbReference type="InterPro" id="IPR039421">
    <property type="entry name" value="Type_1_exporter"/>
</dbReference>
<evidence type="ECO:0000313" key="11">
    <source>
        <dbReference type="Proteomes" id="UP001055149"/>
    </source>
</evidence>
<feature type="transmembrane region" description="Helical" evidence="7">
    <location>
        <begin position="73"/>
        <end position="94"/>
    </location>
</feature>
<evidence type="ECO:0000256" key="4">
    <source>
        <dbReference type="ARBA" id="ARBA00022840"/>
    </source>
</evidence>
<feature type="transmembrane region" description="Helical" evidence="7">
    <location>
        <begin position="155"/>
        <end position="172"/>
    </location>
</feature>
<protein>
    <submittedName>
        <fullName evidence="10">ABC transporter</fullName>
    </submittedName>
</protein>
<evidence type="ECO:0000256" key="3">
    <source>
        <dbReference type="ARBA" id="ARBA00022741"/>
    </source>
</evidence>